<evidence type="ECO:0000256" key="1">
    <source>
        <dbReference type="SAM" id="Phobius"/>
    </source>
</evidence>
<keyword evidence="1" id="KW-0472">Membrane</keyword>
<protein>
    <submittedName>
        <fullName evidence="2">Uncharacterized protein</fullName>
    </submittedName>
</protein>
<dbReference type="Proteomes" id="UP001307705">
    <property type="component" value="Unassembled WGS sequence"/>
</dbReference>
<keyword evidence="1" id="KW-1133">Transmembrane helix</keyword>
<feature type="transmembrane region" description="Helical" evidence="1">
    <location>
        <begin position="118"/>
        <end position="137"/>
    </location>
</feature>
<accession>A0ABQ6PXH1</accession>
<keyword evidence="3" id="KW-1185">Reference proteome</keyword>
<reference evidence="2 3" key="1">
    <citation type="submission" date="2023-08" db="EMBL/GenBank/DDBJ databases">
        <title>Draft genome sequence of Algoriphagus taiwanensis.</title>
        <authorList>
            <person name="Takatani N."/>
            <person name="Hosokawa M."/>
            <person name="Sawabe T."/>
        </authorList>
    </citation>
    <scope>NUCLEOTIDE SEQUENCE [LARGE SCALE GENOMIC DNA]</scope>
    <source>
        <strain evidence="2 3">JCM 19755</strain>
    </source>
</reference>
<proteinExistence type="predicted"/>
<evidence type="ECO:0000313" key="3">
    <source>
        <dbReference type="Proteomes" id="UP001307705"/>
    </source>
</evidence>
<dbReference type="PROSITE" id="PS51257">
    <property type="entry name" value="PROKAR_LIPOPROTEIN"/>
    <property type="match status" value="1"/>
</dbReference>
<evidence type="ECO:0000313" key="2">
    <source>
        <dbReference type="EMBL" id="GMQ32644.1"/>
    </source>
</evidence>
<name>A0ABQ6PXH1_9BACT</name>
<keyword evidence="1" id="KW-0812">Transmembrane</keyword>
<comment type="caution">
    <text evidence="2">The sequence shown here is derived from an EMBL/GenBank/DDBJ whole genome shotgun (WGS) entry which is preliminary data.</text>
</comment>
<sequence length="144" mass="15769">MRNSGLNVVFPFLILLVFSSCKAYRNVENLMPKTPNEIQKGPFVKESLSKLVNGDKIQVLTLSGDAKMMVFRHIEDEKVVGEHYGKNGNEIKSNQKIEIPLGEIDKLYVKGVSPGPSIALGLVSVLGLIFGIYAIAVSSGDGYW</sequence>
<dbReference type="EMBL" id="BTPE01000003">
    <property type="protein sequence ID" value="GMQ32644.1"/>
    <property type="molecule type" value="Genomic_DNA"/>
</dbReference>
<gene>
    <name evidence="2" type="ORF">Ataiwa_09160</name>
</gene>
<organism evidence="2 3">
    <name type="scientific">Algoriphagus taiwanensis</name>
    <dbReference type="NCBI Taxonomy" id="1445656"/>
    <lineage>
        <taxon>Bacteria</taxon>
        <taxon>Pseudomonadati</taxon>
        <taxon>Bacteroidota</taxon>
        <taxon>Cytophagia</taxon>
        <taxon>Cytophagales</taxon>
        <taxon>Cyclobacteriaceae</taxon>
        <taxon>Algoriphagus</taxon>
    </lineage>
</organism>